<evidence type="ECO:0000256" key="5">
    <source>
        <dbReference type="ARBA" id="ARBA00023136"/>
    </source>
</evidence>
<feature type="transmembrane region" description="Helical" evidence="6">
    <location>
        <begin position="7"/>
        <end position="27"/>
    </location>
</feature>
<dbReference type="Proteomes" id="UP000430692">
    <property type="component" value="Unassembled WGS sequence"/>
</dbReference>
<evidence type="ECO:0000256" key="1">
    <source>
        <dbReference type="ARBA" id="ARBA00004651"/>
    </source>
</evidence>
<evidence type="ECO:0000313" key="8">
    <source>
        <dbReference type="EMBL" id="MXQ55166.1"/>
    </source>
</evidence>
<dbReference type="InterPro" id="IPR005829">
    <property type="entry name" value="Sugar_transporter_CS"/>
</dbReference>
<dbReference type="SUPFAM" id="SSF103473">
    <property type="entry name" value="MFS general substrate transporter"/>
    <property type="match status" value="1"/>
</dbReference>
<keyword evidence="4 6" id="KW-1133">Transmembrane helix</keyword>
<keyword evidence="3 6" id="KW-0812">Transmembrane</keyword>
<keyword evidence="9" id="KW-1185">Reference proteome</keyword>
<dbReference type="InterPro" id="IPR053160">
    <property type="entry name" value="MFS_DHA3_Transporter"/>
</dbReference>
<feature type="transmembrane region" description="Helical" evidence="6">
    <location>
        <begin position="33"/>
        <end position="55"/>
    </location>
</feature>
<feature type="transmembrane region" description="Helical" evidence="6">
    <location>
        <begin position="208"/>
        <end position="227"/>
    </location>
</feature>
<dbReference type="PROSITE" id="PS00216">
    <property type="entry name" value="SUGAR_TRANSPORT_1"/>
    <property type="match status" value="1"/>
</dbReference>
<sequence>MYNIWKLYLIRFFQGFIPAYVIERLFWEQRGMAIQLVIYTEIIYAITILLLEVPTGILSDRWGRKKMLLVSAFLACFEFLLLLYATQFWHFALVVIFAGVSNSFLSGTENAFLYESLQQNKKEHLFEKHLGLLEVCQIVAALIAALSGSLLAIYFSLEFNYQISFLSMVAVLWCSFTLQEPIYKQHTEPLPSLFDYVRQSVFFFRSHTHLFMVVLTGIVIGASLNFVDEFWQLYLSELSIPISHFGLFSACCMLLHIPGNLLAPFLQKYYSQTSILLNIQVIFVIGFTYIALIHHFTSLLVIGVIFLASGVVVPIVTGYMHHQIRADMRATIDSFQSLGQYVAIMVIGLGFSYFTKDNDIFGGFGFIGGICMLYFIYFCFISWKNSKE</sequence>
<reference evidence="8 9" key="1">
    <citation type="submission" date="2019-12" db="EMBL/GenBank/DDBJ databases">
        <title>Whole-genome analyses of novel actinobacteria.</title>
        <authorList>
            <person name="Sahin N."/>
            <person name="Saygin H."/>
        </authorList>
    </citation>
    <scope>NUCLEOTIDE SEQUENCE [LARGE SCALE GENOMIC DNA]</scope>
    <source>
        <strain evidence="8 9">KC615</strain>
    </source>
</reference>
<dbReference type="RefSeq" id="WP_160802519.1">
    <property type="nucleotide sequence ID" value="NZ_WUUL01000012.1"/>
</dbReference>
<dbReference type="Gene3D" id="1.20.1250.20">
    <property type="entry name" value="MFS general substrate transporter like domains"/>
    <property type="match status" value="1"/>
</dbReference>
<dbReference type="GO" id="GO:0005886">
    <property type="term" value="C:plasma membrane"/>
    <property type="evidence" value="ECO:0007669"/>
    <property type="project" value="UniProtKB-SubCell"/>
</dbReference>
<comment type="caution">
    <text evidence="8">The sequence shown here is derived from an EMBL/GenBank/DDBJ whole genome shotgun (WGS) entry which is preliminary data.</text>
</comment>
<feature type="transmembrane region" description="Helical" evidence="6">
    <location>
        <begin position="135"/>
        <end position="155"/>
    </location>
</feature>
<dbReference type="PANTHER" id="PTHR23530">
    <property type="entry name" value="TRANSPORT PROTEIN-RELATED"/>
    <property type="match status" value="1"/>
</dbReference>
<evidence type="ECO:0000256" key="4">
    <source>
        <dbReference type="ARBA" id="ARBA00022989"/>
    </source>
</evidence>
<feature type="transmembrane region" description="Helical" evidence="6">
    <location>
        <begin position="67"/>
        <end position="85"/>
    </location>
</feature>
<dbReference type="EMBL" id="WUUL01000012">
    <property type="protein sequence ID" value="MXQ55166.1"/>
    <property type="molecule type" value="Genomic_DNA"/>
</dbReference>
<feature type="transmembrane region" description="Helical" evidence="6">
    <location>
        <begin position="242"/>
        <end position="263"/>
    </location>
</feature>
<proteinExistence type="predicted"/>
<dbReference type="PANTHER" id="PTHR23530:SF1">
    <property type="entry name" value="PERMEASE, MAJOR FACILITATOR SUPERFAMILY-RELATED"/>
    <property type="match status" value="1"/>
</dbReference>
<organism evidence="8 9">
    <name type="scientific">Shimazuella alba</name>
    <dbReference type="NCBI Taxonomy" id="2690964"/>
    <lineage>
        <taxon>Bacteria</taxon>
        <taxon>Bacillati</taxon>
        <taxon>Bacillota</taxon>
        <taxon>Bacilli</taxon>
        <taxon>Bacillales</taxon>
        <taxon>Thermoactinomycetaceae</taxon>
        <taxon>Shimazuella</taxon>
    </lineage>
</organism>
<dbReference type="AlphaFoldDB" id="A0A6I4VZK8"/>
<dbReference type="GO" id="GO:0022857">
    <property type="term" value="F:transmembrane transporter activity"/>
    <property type="evidence" value="ECO:0007669"/>
    <property type="project" value="InterPro"/>
</dbReference>
<feature type="transmembrane region" description="Helical" evidence="6">
    <location>
        <begin position="338"/>
        <end position="354"/>
    </location>
</feature>
<evidence type="ECO:0000259" key="7">
    <source>
        <dbReference type="PROSITE" id="PS50850"/>
    </source>
</evidence>
<keyword evidence="2" id="KW-0813">Transport</keyword>
<evidence type="ECO:0000256" key="2">
    <source>
        <dbReference type="ARBA" id="ARBA00022448"/>
    </source>
</evidence>
<comment type="subcellular location">
    <subcellularLocation>
        <location evidence="1">Cell membrane</location>
        <topology evidence="1">Multi-pass membrane protein</topology>
    </subcellularLocation>
</comment>
<feature type="transmembrane region" description="Helical" evidence="6">
    <location>
        <begin position="360"/>
        <end position="383"/>
    </location>
</feature>
<evidence type="ECO:0000256" key="3">
    <source>
        <dbReference type="ARBA" id="ARBA00022692"/>
    </source>
</evidence>
<dbReference type="Pfam" id="PF07690">
    <property type="entry name" value="MFS_1"/>
    <property type="match status" value="1"/>
</dbReference>
<dbReference type="PROSITE" id="PS50850">
    <property type="entry name" value="MFS"/>
    <property type="match status" value="1"/>
</dbReference>
<dbReference type="InterPro" id="IPR036259">
    <property type="entry name" value="MFS_trans_sf"/>
</dbReference>
<name>A0A6I4VZK8_9BACL</name>
<feature type="domain" description="Major facilitator superfamily (MFS) profile" evidence="7">
    <location>
        <begin position="1"/>
        <end position="386"/>
    </location>
</feature>
<accession>A0A6I4VZK8</accession>
<evidence type="ECO:0000256" key="6">
    <source>
        <dbReference type="SAM" id="Phobius"/>
    </source>
</evidence>
<evidence type="ECO:0000313" key="9">
    <source>
        <dbReference type="Proteomes" id="UP000430692"/>
    </source>
</evidence>
<feature type="transmembrane region" description="Helical" evidence="6">
    <location>
        <begin position="275"/>
        <end position="293"/>
    </location>
</feature>
<protein>
    <submittedName>
        <fullName evidence="8">MFS transporter</fullName>
    </submittedName>
</protein>
<dbReference type="InterPro" id="IPR011701">
    <property type="entry name" value="MFS"/>
</dbReference>
<keyword evidence="5 6" id="KW-0472">Membrane</keyword>
<feature type="transmembrane region" description="Helical" evidence="6">
    <location>
        <begin position="299"/>
        <end position="317"/>
    </location>
</feature>
<dbReference type="InterPro" id="IPR020846">
    <property type="entry name" value="MFS_dom"/>
</dbReference>
<gene>
    <name evidence="8" type="ORF">GSM42_15875</name>
</gene>